<organism evidence="2 3">
    <name type="scientific">Triparma laevis f. longispina</name>
    <dbReference type="NCBI Taxonomy" id="1714387"/>
    <lineage>
        <taxon>Eukaryota</taxon>
        <taxon>Sar</taxon>
        <taxon>Stramenopiles</taxon>
        <taxon>Ochrophyta</taxon>
        <taxon>Bolidophyceae</taxon>
        <taxon>Parmales</taxon>
        <taxon>Triparmaceae</taxon>
        <taxon>Triparma</taxon>
    </lineage>
</organism>
<feature type="transmembrane region" description="Helical" evidence="1">
    <location>
        <begin position="180"/>
        <end position="201"/>
    </location>
</feature>
<name>A0A9W7A1L2_9STRA</name>
<protein>
    <submittedName>
        <fullName evidence="2">Uncharacterized protein</fullName>
    </submittedName>
</protein>
<reference evidence="3" key="1">
    <citation type="journal article" date="2023" name="Commun. Biol.">
        <title>Genome analysis of Parmales, the sister group of diatoms, reveals the evolutionary specialization of diatoms from phago-mixotrophs to photoautotrophs.</title>
        <authorList>
            <person name="Ban H."/>
            <person name="Sato S."/>
            <person name="Yoshikawa S."/>
            <person name="Yamada K."/>
            <person name="Nakamura Y."/>
            <person name="Ichinomiya M."/>
            <person name="Sato N."/>
            <person name="Blanc-Mathieu R."/>
            <person name="Endo H."/>
            <person name="Kuwata A."/>
            <person name="Ogata H."/>
        </authorList>
    </citation>
    <scope>NUCLEOTIDE SEQUENCE [LARGE SCALE GENOMIC DNA]</scope>
    <source>
        <strain evidence="3">NIES 3700</strain>
    </source>
</reference>
<feature type="transmembrane region" description="Helical" evidence="1">
    <location>
        <begin position="255"/>
        <end position="276"/>
    </location>
</feature>
<keyword evidence="1" id="KW-0472">Membrane</keyword>
<gene>
    <name evidence="2" type="ORF">TrLO_g3807</name>
</gene>
<keyword evidence="1" id="KW-1133">Transmembrane helix</keyword>
<sequence>MAKDMSTFYCEIWTVVHRLAHTGYHFTSIFVHLIILNKLVFVALNPWIPKVPPLLAIAVPFELFWPQLFPEYDLSYLDWVYTLLRDHVETKLLVVTVQKATGLLTIGYAGSIIVKFLPDPIDADLVFMTTEGATSDPNNEWYSSSFRAKYLKTLSTVSKLFLAFYCLPHAVTSRTLPDTLLPFFWIVMILNSTTSVLHHTYDTFVAAESIFINPPLLKAKIFAGLYLDAICASQEALFVFFCLFSEQRAEFHVSLPQMVGAWLLLFYYLPACVYLLTENGYEAYENTKIQWGMISSDKEREIEKMLVKADPAFQKFEKKVRKEAHKAKLSSGKAKLE</sequence>
<dbReference type="AlphaFoldDB" id="A0A9W7A1L2"/>
<evidence type="ECO:0000313" key="3">
    <source>
        <dbReference type="Proteomes" id="UP001165122"/>
    </source>
</evidence>
<proteinExistence type="predicted"/>
<keyword evidence="3" id="KW-1185">Reference proteome</keyword>
<dbReference type="Proteomes" id="UP001165122">
    <property type="component" value="Unassembled WGS sequence"/>
</dbReference>
<evidence type="ECO:0000256" key="1">
    <source>
        <dbReference type="SAM" id="Phobius"/>
    </source>
</evidence>
<comment type="caution">
    <text evidence="2">The sequence shown here is derived from an EMBL/GenBank/DDBJ whole genome shotgun (WGS) entry which is preliminary data.</text>
</comment>
<accession>A0A9W7A1L2</accession>
<evidence type="ECO:0000313" key="2">
    <source>
        <dbReference type="EMBL" id="GMH60354.1"/>
    </source>
</evidence>
<dbReference type="EMBL" id="BRXW01000498">
    <property type="protein sequence ID" value="GMH60354.1"/>
    <property type="molecule type" value="Genomic_DNA"/>
</dbReference>
<dbReference type="OrthoDB" id="10498259at2759"/>
<keyword evidence="1" id="KW-0812">Transmembrane</keyword>
<feature type="transmembrane region" description="Helical" evidence="1">
    <location>
        <begin position="221"/>
        <end position="243"/>
    </location>
</feature>